<evidence type="ECO:0000259" key="2">
    <source>
        <dbReference type="Pfam" id="PF03171"/>
    </source>
</evidence>
<keyword evidence="4" id="KW-1185">Reference proteome</keyword>
<dbReference type="PANTHER" id="PTHR48253:SF2">
    <property type="entry name" value="ISOPENICILLIN N SYNTHASE-LIKE FE(2+) 2OG DIOXYGENASE DOMAIN-CONTAINING PROTEIN"/>
    <property type="match status" value="1"/>
</dbReference>
<evidence type="ECO:0000313" key="4">
    <source>
        <dbReference type="Proteomes" id="UP001605036"/>
    </source>
</evidence>
<name>A0ABD1ZCZ8_9MARC</name>
<dbReference type="InterPro" id="IPR044861">
    <property type="entry name" value="IPNS-like_FE2OG_OXY"/>
</dbReference>
<dbReference type="Proteomes" id="UP001605036">
    <property type="component" value="Unassembled WGS sequence"/>
</dbReference>
<dbReference type="PANTHER" id="PTHR48253">
    <property type="match status" value="1"/>
</dbReference>
<dbReference type="InterPro" id="IPR027443">
    <property type="entry name" value="IPNS-like_sf"/>
</dbReference>
<accession>A0ABD1ZCZ8</accession>
<feature type="region of interest" description="Disordered" evidence="1">
    <location>
        <begin position="150"/>
        <end position="190"/>
    </location>
</feature>
<sequence length="637" mass="69688">MRRHTARSRHHSSPVDIFLSRTNFQYYQDLRAAAFGLGSGCRSTSPVKTSDVENRAEFSSSSGDTNSKSRVTHKFEETEKTEISSGVKPGVEGAEHRLSSGERELATVANAASKVDILEKIRSKAMLSIKEKRGSEEVNASSLWYKSVNSIDDGKEPRTGKSSFEEVANAGGGKESQRHEESNGENLDVTNKSPLDELAVKVISILGPAGAGLLAVRDVPVVAELRKRLLPLAHRLALMPDQLRRHVLKEHDLNTDVPLKKADRPVSAFASQLRYGRNDRLEDGSYKESRDNMSVVSASSEEDIGDEFELGRILKQLGSVMIEVGLLVGRLCDQASSGAEIENAILESGTAKGRLIHYHSLSESIILSSKASCGSVKKAKSKIRKASAGEVRQRESEGFSGEGNQGSELWQQWHFDYGLLTVLTSPLYLKWKSPASLEGIDPNMASCSIAPSSWTHGADGDHSGLTIMHRGAALRVKIPPDCLLVQVGEAAQILSGGRIAATAHCVSRPPDAAVSRETFVVFLQPAWQRRLSPPSWSSMSEVLHPRKETPVHLEVNECSNSQDDARCRGSVISENESHVEIDAAANPEAYREVHELRSMLRAVPPLASRWSNGCTFAEFSKITTRQYYGADGRQSRR</sequence>
<dbReference type="AlphaFoldDB" id="A0ABD1ZCZ8"/>
<dbReference type="Gene3D" id="2.60.120.330">
    <property type="entry name" value="B-lactam Antibiotic, Isopenicillin N Synthase, Chain"/>
    <property type="match status" value="1"/>
</dbReference>
<gene>
    <name evidence="3" type="ORF">R1flu_017450</name>
</gene>
<dbReference type="EMBL" id="JBHFFA010000001">
    <property type="protein sequence ID" value="KAL2649322.1"/>
    <property type="molecule type" value="Genomic_DNA"/>
</dbReference>
<feature type="region of interest" description="Disordered" evidence="1">
    <location>
        <begin position="43"/>
        <end position="74"/>
    </location>
</feature>
<organism evidence="3 4">
    <name type="scientific">Riccia fluitans</name>
    <dbReference type="NCBI Taxonomy" id="41844"/>
    <lineage>
        <taxon>Eukaryota</taxon>
        <taxon>Viridiplantae</taxon>
        <taxon>Streptophyta</taxon>
        <taxon>Embryophyta</taxon>
        <taxon>Marchantiophyta</taxon>
        <taxon>Marchantiopsida</taxon>
        <taxon>Marchantiidae</taxon>
        <taxon>Marchantiales</taxon>
        <taxon>Ricciaceae</taxon>
        <taxon>Riccia</taxon>
    </lineage>
</organism>
<proteinExistence type="predicted"/>
<reference evidence="3 4" key="1">
    <citation type="submission" date="2024-09" db="EMBL/GenBank/DDBJ databases">
        <title>Chromosome-scale assembly of Riccia fluitans.</title>
        <authorList>
            <person name="Paukszto L."/>
            <person name="Sawicki J."/>
            <person name="Karawczyk K."/>
            <person name="Piernik-Szablinska J."/>
            <person name="Szczecinska M."/>
            <person name="Mazdziarz M."/>
        </authorList>
    </citation>
    <scope>NUCLEOTIDE SEQUENCE [LARGE SCALE GENOMIC DNA]</scope>
    <source>
        <strain evidence="3">Rf_01</strain>
        <tissue evidence="3">Aerial parts of the thallus</tissue>
    </source>
</reference>
<protein>
    <recommendedName>
        <fullName evidence="2">Isopenicillin N synthase-like Fe(2+) 2OG dioxygenase domain-containing protein</fullName>
    </recommendedName>
</protein>
<feature type="compositionally biased region" description="Polar residues" evidence="1">
    <location>
        <begin position="57"/>
        <end position="69"/>
    </location>
</feature>
<feature type="domain" description="Isopenicillin N synthase-like Fe(2+) 2OG dioxygenase" evidence="2">
    <location>
        <begin position="461"/>
        <end position="525"/>
    </location>
</feature>
<comment type="caution">
    <text evidence="3">The sequence shown here is derived from an EMBL/GenBank/DDBJ whole genome shotgun (WGS) entry which is preliminary data.</text>
</comment>
<dbReference type="Pfam" id="PF03171">
    <property type="entry name" value="2OG-FeII_Oxy"/>
    <property type="match status" value="1"/>
</dbReference>
<dbReference type="SUPFAM" id="SSF51197">
    <property type="entry name" value="Clavaminate synthase-like"/>
    <property type="match status" value="1"/>
</dbReference>
<evidence type="ECO:0000256" key="1">
    <source>
        <dbReference type="SAM" id="MobiDB-lite"/>
    </source>
</evidence>
<evidence type="ECO:0000313" key="3">
    <source>
        <dbReference type="EMBL" id="KAL2649322.1"/>
    </source>
</evidence>